<proteinExistence type="predicted"/>
<dbReference type="EMBL" id="VCNI01000002">
    <property type="protein sequence ID" value="TMU55415.1"/>
    <property type="molecule type" value="Genomic_DNA"/>
</dbReference>
<gene>
    <name evidence="2" type="ORF">FGG15_14675</name>
</gene>
<dbReference type="Gene3D" id="3.40.1420.30">
    <property type="match status" value="1"/>
</dbReference>
<feature type="signal peptide" evidence="1">
    <location>
        <begin position="1"/>
        <end position="21"/>
    </location>
</feature>
<dbReference type="RefSeq" id="WP_138837535.1">
    <property type="nucleotide sequence ID" value="NZ_VCNI01000002.1"/>
</dbReference>
<reference evidence="2 3" key="1">
    <citation type="submission" date="2019-05" db="EMBL/GenBank/DDBJ databases">
        <title>Flagellimonas sp. AsT0115, sp. nov., isolated from a marine red algae, Asparagopsis taxiformis.</title>
        <authorList>
            <person name="Kim J."/>
            <person name="Jeong S.E."/>
            <person name="Jeon C.O."/>
        </authorList>
    </citation>
    <scope>NUCLEOTIDE SEQUENCE [LARGE SCALE GENOMIC DNA]</scope>
    <source>
        <strain evidence="2 3">AsT0115</strain>
    </source>
</reference>
<evidence type="ECO:0000313" key="3">
    <source>
        <dbReference type="Proteomes" id="UP000751614"/>
    </source>
</evidence>
<dbReference type="SUPFAM" id="SSF160574">
    <property type="entry name" value="BT0923-like"/>
    <property type="match status" value="1"/>
</dbReference>
<evidence type="ECO:0000256" key="1">
    <source>
        <dbReference type="SAM" id="SignalP"/>
    </source>
</evidence>
<keyword evidence="3" id="KW-1185">Reference proteome</keyword>
<feature type="chain" id="PRO_5046210235" description="PepSY-like beta-lactamase-inhibitor" evidence="1">
    <location>
        <begin position="22"/>
        <end position="194"/>
    </location>
</feature>
<protein>
    <recommendedName>
        <fullName evidence="4">PepSY-like beta-lactamase-inhibitor</fullName>
    </recommendedName>
</protein>
<name>A0ABY2WLE4_9FLAO</name>
<keyword evidence="1" id="KW-0732">Signal</keyword>
<comment type="caution">
    <text evidence="2">The sequence shown here is derived from an EMBL/GenBank/DDBJ whole genome shotgun (WGS) entry which is preliminary data.</text>
</comment>
<accession>A0ABY2WLE4</accession>
<dbReference type="Proteomes" id="UP000751614">
    <property type="component" value="Unassembled WGS sequence"/>
</dbReference>
<sequence length="194" mass="23070">MKKSRFILLAIFLAAALNLSAQGKYEQETRIPRAQFPTNALELVSPYLKDAKRVRFYHEQDSTKRSYEVKFKNRKLHYSIEFNEQGLLEDVEFIIQKNDLPEDSWNNITHQLTSKFKKFRIKKIQQQYPCQDCDSKEVIQQAFQNLILSYINYELVFAAKDKQQFKTYEALFNSEGTLLNLRQSFTSNYDHILY</sequence>
<evidence type="ECO:0008006" key="4">
    <source>
        <dbReference type="Google" id="ProtNLM"/>
    </source>
</evidence>
<organism evidence="2 3">
    <name type="scientific">Flagellimonas algicola</name>
    <dbReference type="NCBI Taxonomy" id="2583815"/>
    <lineage>
        <taxon>Bacteria</taxon>
        <taxon>Pseudomonadati</taxon>
        <taxon>Bacteroidota</taxon>
        <taxon>Flavobacteriia</taxon>
        <taxon>Flavobacteriales</taxon>
        <taxon>Flavobacteriaceae</taxon>
        <taxon>Flagellimonas</taxon>
    </lineage>
</organism>
<evidence type="ECO:0000313" key="2">
    <source>
        <dbReference type="EMBL" id="TMU55415.1"/>
    </source>
</evidence>